<dbReference type="EMBL" id="CXWD01000027">
    <property type="protein sequence ID" value="CTQ76514.1"/>
    <property type="molecule type" value="Genomic_DNA"/>
</dbReference>
<dbReference type="STRING" id="388408.LAX5112_04618"/>
<reference evidence="3" key="1">
    <citation type="submission" date="2015-07" db="EMBL/GenBank/DDBJ databases">
        <authorList>
            <person name="Rodrigo-Torres Lidia"/>
            <person name="Arahal R.David."/>
        </authorList>
    </citation>
    <scope>NUCLEOTIDE SEQUENCE [LARGE SCALE GENOMIC DNA]</scope>
    <source>
        <strain evidence="3">CECT 5112</strain>
    </source>
</reference>
<accession>A0A0M7ASH1</accession>
<dbReference type="Pfam" id="PF00596">
    <property type="entry name" value="Aldolase_II"/>
    <property type="match status" value="1"/>
</dbReference>
<evidence type="ECO:0000313" key="3">
    <source>
        <dbReference type="Proteomes" id="UP000053235"/>
    </source>
</evidence>
<feature type="domain" description="Class II aldolase/adducin N-terminal" evidence="1">
    <location>
        <begin position="12"/>
        <end position="198"/>
    </location>
</feature>
<evidence type="ECO:0000259" key="1">
    <source>
        <dbReference type="SMART" id="SM01007"/>
    </source>
</evidence>
<evidence type="ECO:0000313" key="2">
    <source>
        <dbReference type="EMBL" id="CTQ76514.1"/>
    </source>
</evidence>
<dbReference type="Gene3D" id="3.40.225.10">
    <property type="entry name" value="Class II aldolase/adducin N-terminal domain"/>
    <property type="match status" value="1"/>
</dbReference>
<proteinExistence type="predicted"/>
<dbReference type="Proteomes" id="UP000053235">
    <property type="component" value="Unassembled WGS sequence"/>
</dbReference>
<dbReference type="InterPro" id="IPR036409">
    <property type="entry name" value="Aldolase_II/adducin_N_sf"/>
</dbReference>
<dbReference type="SUPFAM" id="SSF53639">
    <property type="entry name" value="AraD/HMP-PK domain-like"/>
    <property type="match status" value="1"/>
</dbReference>
<sequence>MNGPLPELLTPAFRALSARLGQDPLQVQGPGGNTSIKSGAVMWIKASGTELANAETANIFVAVDRTAALSEAHEIQGDGSCKSTILDPAIKLRPSIETTFHAALDHAVVAHTHSVATITHAISSEGRMVLADKLADMPFVTVPYAKPGLPLTREILARIQSETKIVVLQNHGLIVCGESVDAVSHLIQDVENRLAMPPLRDKTADAASLAPEGFVWSEESWIALDPHVSDLALTGTYYPDHVVFLGPALPVRDHDGVPPAILIKGQGILIRKDATSSQKAMLRCLSDVLARLPAEWTVDPIGPDAEAELLNWDAEKYRQALAEQR</sequence>
<dbReference type="InterPro" id="IPR001303">
    <property type="entry name" value="Aldolase_II/adducin_N"/>
</dbReference>
<dbReference type="SMART" id="SM01007">
    <property type="entry name" value="Aldolase_II"/>
    <property type="match status" value="1"/>
</dbReference>
<dbReference type="AlphaFoldDB" id="A0A0M7ASH1"/>
<organism evidence="2 3">
    <name type="scientific">Roseibium alexandrii</name>
    <dbReference type="NCBI Taxonomy" id="388408"/>
    <lineage>
        <taxon>Bacteria</taxon>
        <taxon>Pseudomonadati</taxon>
        <taxon>Pseudomonadota</taxon>
        <taxon>Alphaproteobacteria</taxon>
        <taxon>Hyphomicrobiales</taxon>
        <taxon>Stappiaceae</taxon>
        <taxon>Roseibium</taxon>
    </lineage>
</organism>
<dbReference type="OrthoDB" id="9814830at2"/>
<name>A0A0M7ASH1_9HYPH</name>
<gene>
    <name evidence="2" type="ORF">LAX5112_04618</name>
</gene>
<protein>
    <submittedName>
        <fullName evidence="2">Short chain dehydrogenase</fullName>
    </submittedName>
</protein>
<keyword evidence="3" id="KW-1185">Reference proteome</keyword>
<dbReference type="RefSeq" id="WP_055673805.1">
    <property type="nucleotide sequence ID" value="NZ_CXWD01000027.1"/>
</dbReference>